<feature type="domain" description="VTT" evidence="2">
    <location>
        <begin position="37"/>
        <end position="151"/>
    </location>
</feature>
<gene>
    <name evidence="3" type="ORF">K9V48_08080</name>
</gene>
<dbReference type="RefSeq" id="WP_224138229.1">
    <property type="nucleotide sequence ID" value="NZ_JAIQUM010000012.1"/>
</dbReference>
<comment type="caution">
    <text evidence="3">The sequence shown here is derived from an EMBL/GenBank/DDBJ whole genome shotgun (WGS) entry which is preliminary data.</text>
</comment>
<evidence type="ECO:0000259" key="2">
    <source>
        <dbReference type="Pfam" id="PF09335"/>
    </source>
</evidence>
<keyword evidence="1" id="KW-0472">Membrane</keyword>
<protein>
    <submittedName>
        <fullName evidence="3">VTT domain-containing protein</fullName>
    </submittedName>
</protein>
<keyword evidence="4" id="KW-1185">Reference proteome</keyword>
<feature type="transmembrane region" description="Helical" evidence="1">
    <location>
        <begin position="159"/>
        <end position="175"/>
    </location>
</feature>
<accession>A0ABS7UPI6</accession>
<sequence>MTIEIVAASVLTAIKTTGFFAPFAFILFHVLRQFLLIPVAVVCVAGGILFGGELGSLYSVIGLTCASMTFYLITKMFPALLQRFVKMKVRWLGAYVQLSVGQIIILRMIPFINFSLISLLILEKVKTFRGYAKLSLLTHIPSALCFTFLGTFIQTLSPVLIIVLLSVLVFLVYFFREKQVMIKWYDFFVPAREKSHDS</sequence>
<keyword evidence="1" id="KW-0812">Transmembrane</keyword>
<name>A0ABS7UPI6_9BACI</name>
<feature type="transmembrane region" description="Helical" evidence="1">
    <location>
        <begin position="34"/>
        <end position="50"/>
    </location>
</feature>
<feature type="transmembrane region" description="Helical" evidence="1">
    <location>
        <begin position="94"/>
        <end position="122"/>
    </location>
</feature>
<proteinExistence type="predicted"/>
<feature type="transmembrane region" description="Helical" evidence="1">
    <location>
        <begin position="7"/>
        <end position="28"/>
    </location>
</feature>
<evidence type="ECO:0000313" key="4">
    <source>
        <dbReference type="Proteomes" id="UP001165287"/>
    </source>
</evidence>
<dbReference type="Pfam" id="PF09335">
    <property type="entry name" value="VTT_dom"/>
    <property type="match status" value="1"/>
</dbReference>
<keyword evidence="1" id="KW-1133">Transmembrane helix</keyword>
<dbReference type="EMBL" id="JAIQUM010000012">
    <property type="protein sequence ID" value="MBZ5750203.1"/>
    <property type="molecule type" value="Genomic_DNA"/>
</dbReference>
<dbReference type="Proteomes" id="UP001165287">
    <property type="component" value="Unassembled WGS sequence"/>
</dbReference>
<evidence type="ECO:0000313" key="3">
    <source>
        <dbReference type="EMBL" id="MBZ5750203.1"/>
    </source>
</evidence>
<feature type="transmembrane region" description="Helical" evidence="1">
    <location>
        <begin position="57"/>
        <end position="74"/>
    </location>
</feature>
<reference evidence="3" key="1">
    <citation type="submission" date="2024-05" db="EMBL/GenBank/DDBJ databases">
        <title>Metabacillus sp. nov., isolated from the rhizosphere soil of tomato plants.</title>
        <authorList>
            <person name="Ma R."/>
        </authorList>
    </citation>
    <scope>NUCLEOTIDE SEQUENCE</scope>
    <source>
        <strain evidence="3">DBTR6</strain>
    </source>
</reference>
<evidence type="ECO:0000256" key="1">
    <source>
        <dbReference type="SAM" id="Phobius"/>
    </source>
</evidence>
<organism evidence="3 4">
    <name type="scientific">Metabacillus rhizolycopersici</name>
    <dbReference type="NCBI Taxonomy" id="2875709"/>
    <lineage>
        <taxon>Bacteria</taxon>
        <taxon>Bacillati</taxon>
        <taxon>Bacillota</taxon>
        <taxon>Bacilli</taxon>
        <taxon>Bacillales</taxon>
        <taxon>Bacillaceae</taxon>
        <taxon>Metabacillus</taxon>
    </lineage>
</organism>
<dbReference type="InterPro" id="IPR032816">
    <property type="entry name" value="VTT_dom"/>
</dbReference>